<accession>A0A7I8IY37</accession>
<evidence type="ECO:0000256" key="5">
    <source>
        <dbReference type="SAM" id="MobiDB-lite"/>
    </source>
</evidence>
<dbReference type="SUPFAM" id="SSF54768">
    <property type="entry name" value="dsRNA-binding domain-like"/>
    <property type="match status" value="2"/>
</dbReference>
<proteinExistence type="predicted"/>
<feature type="domain" description="DRBM" evidence="6">
    <location>
        <begin position="87"/>
        <end position="155"/>
    </location>
</feature>
<sequence>MYKNQLQELAQRSCFNLPSYACVREGPDHAPRFKATVTFNGEAFESPSFHSTLRQAEHAAAEAALTILSKRSSSKSLTSRVLDETGIYKNLLQEAAQWAGLNLPAYSTIRSGPSRAPSFLCTVDLAGVSFTGEPAKTKKQAQKNAAMAAWASLKRLPSLHPASAASSSPPHEEQERVNIVRALANLHASNRRRVPVQSDGHRGGQPEDPDSFSGVFLHPVNCWAYPNYLPQVAWYPVESYRPSLVGQRPISQQFLPLGVNEGSYQEQQEGWVSGAKVNQRFGDPCSNLLDSSGTLEIQLSDLHSPYRASQSTSGFPRLTPMVNNPPLAAGAHSASSGAESLGHTWPPSVAPVMIRTAVPACSARPRVPAVQIRSVGPTITVRRPRSGDPTS</sequence>
<feature type="region of interest" description="Disordered" evidence="5">
    <location>
        <begin position="323"/>
        <end position="342"/>
    </location>
</feature>
<evidence type="ECO:0000256" key="4">
    <source>
        <dbReference type="PROSITE-ProRule" id="PRU00266"/>
    </source>
</evidence>
<dbReference type="EMBL" id="CACRZD030000006">
    <property type="protein sequence ID" value="CAA6662073.1"/>
    <property type="molecule type" value="Genomic_DNA"/>
</dbReference>
<evidence type="ECO:0000256" key="1">
    <source>
        <dbReference type="ARBA" id="ARBA00022737"/>
    </source>
</evidence>
<keyword evidence="8" id="KW-1185">Reference proteome</keyword>
<evidence type="ECO:0000313" key="7">
    <source>
        <dbReference type="EMBL" id="CAA2622427.1"/>
    </source>
</evidence>
<evidence type="ECO:0000256" key="3">
    <source>
        <dbReference type="ARBA" id="ARBA00037597"/>
    </source>
</evidence>
<dbReference type="EMBL" id="LR743593">
    <property type="protein sequence ID" value="CAA2622427.1"/>
    <property type="molecule type" value="Genomic_DNA"/>
</dbReference>
<dbReference type="GO" id="GO:0003725">
    <property type="term" value="F:double-stranded RNA binding"/>
    <property type="evidence" value="ECO:0007669"/>
    <property type="project" value="InterPro"/>
</dbReference>
<dbReference type="PANTHER" id="PTHR46031">
    <property type="match status" value="1"/>
</dbReference>
<dbReference type="CDD" id="cd19908">
    <property type="entry name" value="DSRM_AtDRB-like_rpt2"/>
    <property type="match status" value="1"/>
</dbReference>
<name>A0A7I8IY37_SPIIN</name>
<gene>
    <name evidence="7" type="ORF">SI7747_06008466</name>
</gene>
<feature type="compositionally biased region" description="Low complexity" evidence="5">
    <location>
        <begin position="327"/>
        <end position="342"/>
    </location>
</feature>
<reference evidence="7 8" key="1">
    <citation type="submission" date="2019-12" db="EMBL/GenBank/DDBJ databases">
        <authorList>
            <person name="Scholz U."/>
            <person name="Mascher M."/>
            <person name="Fiebig A."/>
        </authorList>
    </citation>
    <scope>NUCLEOTIDE SEQUENCE</scope>
</reference>
<feature type="domain" description="DRBM" evidence="6">
    <location>
        <begin position="1"/>
        <end position="70"/>
    </location>
</feature>
<dbReference type="Gene3D" id="3.30.160.20">
    <property type="match status" value="2"/>
</dbReference>
<dbReference type="CDD" id="cd19907">
    <property type="entry name" value="DSRM_AtDRB-like_rpt1"/>
    <property type="match status" value="1"/>
</dbReference>
<dbReference type="AlphaFoldDB" id="A0A7I8IY37"/>
<dbReference type="FunFam" id="3.30.160.20:FF:000036">
    <property type="entry name" value="Double-stranded RNA-binding protein 2"/>
    <property type="match status" value="2"/>
</dbReference>
<organism evidence="7">
    <name type="scientific">Spirodela intermedia</name>
    <name type="common">Intermediate duckweed</name>
    <dbReference type="NCBI Taxonomy" id="51605"/>
    <lineage>
        <taxon>Eukaryota</taxon>
        <taxon>Viridiplantae</taxon>
        <taxon>Streptophyta</taxon>
        <taxon>Embryophyta</taxon>
        <taxon>Tracheophyta</taxon>
        <taxon>Spermatophyta</taxon>
        <taxon>Magnoliopsida</taxon>
        <taxon>Liliopsida</taxon>
        <taxon>Araceae</taxon>
        <taxon>Lemnoideae</taxon>
        <taxon>Spirodela</taxon>
    </lineage>
</organism>
<dbReference type="InterPro" id="IPR044450">
    <property type="entry name" value="AtDRB-like_DSRM_1"/>
</dbReference>
<feature type="region of interest" description="Disordered" evidence="5">
    <location>
        <begin position="190"/>
        <end position="209"/>
    </location>
</feature>
<evidence type="ECO:0000256" key="2">
    <source>
        <dbReference type="ARBA" id="ARBA00022884"/>
    </source>
</evidence>
<keyword evidence="2 4" id="KW-0694">RNA-binding</keyword>
<evidence type="ECO:0000313" key="8">
    <source>
        <dbReference type="Proteomes" id="UP001189122"/>
    </source>
</evidence>
<comment type="function">
    <text evidence="3">Binds double-stranded RNA.</text>
</comment>
<dbReference type="Proteomes" id="UP001189122">
    <property type="component" value="Unassembled WGS sequence"/>
</dbReference>
<dbReference type="Pfam" id="PF00035">
    <property type="entry name" value="dsrm"/>
    <property type="match status" value="2"/>
</dbReference>
<dbReference type="InterPro" id="IPR014720">
    <property type="entry name" value="dsRBD_dom"/>
</dbReference>
<dbReference type="PROSITE" id="PS50137">
    <property type="entry name" value="DS_RBD"/>
    <property type="match status" value="2"/>
</dbReference>
<keyword evidence="1" id="KW-0677">Repeat</keyword>
<dbReference type="PANTHER" id="PTHR46031:SF26">
    <property type="entry name" value="DOUBLE-STRANDED RNA-BINDING PROTEIN 2"/>
    <property type="match status" value="1"/>
</dbReference>
<evidence type="ECO:0000259" key="6">
    <source>
        <dbReference type="PROSITE" id="PS50137"/>
    </source>
</evidence>
<dbReference type="InterPro" id="IPR044451">
    <property type="entry name" value="AtDRB-like_DSRM_2"/>
</dbReference>
<protein>
    <recommendedName>
        <fullName evidence="6">DRBM domain-containing protein</fullName>
    </recommendedName>
</protein>
<dbReference type="SMART" id="SM00358">
    <property type="entry name" value="DSRM"/>
    <property type="match status" value="2"/>
</dbReference>